<feature type="region of interest" description="Disordered" evidence="1">
    <location>
        <begin position="105"/>
        <end position="131"/>
    </location>
</feature>
<dbReference type="AlphaFoldDB" id="A0A2N7X957"/>
<dbReference type="RefSeq" id="WP_085952702.1">
    <property type="nucleotide sequence ID" value="NZ_KB890164.1"/>
</dbReference>
<gene>
    <name evidence="3" type="ORF">C0Z20_04670</name>
</gene>
<dbReference type="Pfam" id="PF12266">
    <property type="entry name" value="DUF3613"/>
    <property type="match status" value="1"/>
</dbReference>
<organism evidence="3 4">
    <name type="scientific">Trinickia symbiotica</name>
    <dbReference type="NCBI Taxonomy" id="863227"/>
    <lineage>
        <taxon>Bacteria</taxon>
        <taxon>Pseudomonadati</taxon>
        <taxon>Pseudomonadota</taxon>
        <taxon>Betaproteobacteria</taxon>
        <taxon>Burkholderiales</taxon>
        <taxon>Burkholderiaceae</taxon>
        <taxon>Trinickia</taxon>
    </lineage>
</organism>
<keyword evidence="4" id="KW-1185">Reference proteome</keyword>
<protein>
    <submittedName>
        <fullName evidence="3">DUF3613 domain-containing protein</fullName>
    </submittedName>
</protein>
<accession>A0A2N7X957</accession>
<reference evidence="3 4" key="1">
    <citation type="submission" date="2018-01" db="EMBL/GenBank/DDBJ databases">
        <title>Whole genome analyses suggest that Burkholderia sensu lato contains two further novel genera in the rhizoxinica-symbiotica group Mycetohabitans gen. nov., and Trinickia gen. nov.: implications for the evolution of diazotrophy and nodulation in the Burkholderiaceae.</title>
        <authorList>
            <person name="Estrada-de los Santos P."/>
            <person name="Palmer M."/>
            <person name="Chavez-Ramirez B."/>
            <person name="Beukes C."/>
            <person name="Steenkamp E.T."/>
            <person name="Hirsch A.M."/>
            <person name="Manyaka P."/>
            <person name="Maluk M."/>
            <person name="Lafos M."/>
            <person name="Crook M."/>
            <person name="Gross E."/>
            <person name="Simon M.F."/>
            <person name="Bueno dos Reis Junior F."/>
            <person name="Poole P.S."/>
            <person name="Venter S.N."/>
            <person name="James E.K."/>
        </authorList>
    </citation>
    <scope>NUCLEOTIDE SEQUENCE [LARGE SCALE GENOMIC DNA]</scope>
    <source>
        <strain evidence="3 4">JPY 581</strain>
    </source>
</reference>
<evidence type="ECO:0000313" key="3">
    <source>
        <dbReference type="EMBL" id="PMS38092.1"/>
    </source>
</evidence>
<feature type="compositionally biased region" description="Low complexity" evidence="1">
    <location>
        <begin position="33"/>
        <end position="47"/>
    </location>
</feature>
<sequence>MKLKTLDAMRTAARMPLFAIAVVVAAAAVTVATSSPSAAEETPPQAANRARASEVGDATSAWLELQRSNKAAAPALPTLGAEAGLAYDRYLDSFKTKIPASFASPIETRGPSLGDYGNGGGAGAGASTNSN</sequence>
<dbReference type="OrthoDB" id="8797260at2"/>
<proteinExistence type="predicted"/>
<dbReference type="EMBL" id="PNYC01000002">
    <property type="protein sequence ID" value="PMS38092.1"/>
    <property type="molecule type" value="Genomic_DNA"/>
</dbReference>
<feature type="chain" id="PRO_5014944796" evidence="2">
    <location>
        <begin position="40"/>
        <end position="131"/>
    </location>
</feature>
<evidence type="ECO:0000256" key="1">
    <source>
        <dbReference type="SAM" id="MobiDB-lite"/>
    </source>
</evidence>
<comment type="caution">
    <text evidence="3">The sequence shown here is derived from an EMBL/GenBank/DDBJ whole genome shotgun (WGS) entry which is preliminary data.</text>
</comment>
<dbReference type="Proteomes" id="UP000235777">
    <property type="component" value="Unassembled WGS sequence"/>
</dbReference>
<keyword evidence="2" id="KW-0732">Signal</keyword>
<evidence type="ECO:0000256" key="2">
    <source>
        <dbReference type="SAM" id="SignalP"/>
    </source>
</evidence>
<dbReference type="InterPro" id="IPR022053">
    <property type="entry name" value="DUF3613"/>
</dbReference>
<feature type="signal peptide" evidence="2">
    <location>
        <begin position="1"/>
        <end position="39"/>
    </location>
</feature>
<feature type="region of interest" description="Disordered" evidence="1">
    <location>
        <begin position="33"/>
        <end position="53"/>
    </location>
</feature>
<dbReference type="STRING" id="863227.GCA_000373005_00202"/>
<evidence type="ECO:0000313" key="4">
    <source>
        <dbReference type="Proteomes" id="UP000235777"/>
    </source>
</evidence>
<name>A0A2N7X957_9BURK</name>